<gene>
    <name evidence="1" type="ORF">LQ50_24850</name>
</gene>
<reference evidence="1 2" key="1">
    <citation type="submission" date="2014-09" db="EMBL/GenBank/DDBJ databases">
        <title>Genome sequencing and annotation of Bacillus Okhensis strain Kh10-101T.</title>
        <authorList>
            <person name="Prakash J.S."/>
        </authorList>
    </citation>
    <scope>NUCLEOTIDE SEQUENCE [LARGE SCALE GENOMIC DNA]</scope>
    <source>
        <strain evidence="2">Kh10-101T</strain>
    </source>
</reference>
<dbReference type="InterPro" id="IPR036638">
    <property type="entry name" value="HLH_DNA-bd_sf"/>
</dbReference>
<dbReference type="InterPro" id="IPR037208">
    <property type="entry name" value="Spo0E-like_sf"/>
</dbReference>
<dbReference type="OrthoDB" id="2649371at2"/>
<dbReference type="GO" id="GO:0043937">
    <property type="term" value="P:regulation of sporulation"/>
    <property type="evidence" value="ECO:0007669"/>
    <property type="project" value="InterPro"/>
</dbReference>
<dbReference type="Gene3D" id="4.10.280.10">
    <property type="entry name" value="Helix-loop-helix DNA-binding domain"/>
    <property type="match status" value="1"/>
</dbReference>
<dbReference type="Proteomes" id="UP000030832">
    <property type="component" value="Unassembled WGS sequence"/>
</dbReference>
<dbReference type="Pfam" id="PF09388">
    <property type="entry name" value="SpoOE-like"/>
    <property type="match status" value="1"/>
</dbReference>
<dbReference type="EMBL" id="JRJU01000065">
    <property type="protein sequence ID" value="KHF37872.1"/>
    <property type="molecule type" value="Genomic_DNA"/>
</dbReference>
<dbReference type="STRING" id="333138.LQ50_24850"/>
<keyword evidence="2" id="KW-1185">Reference proteome</keyword>
<dbReference type="AlphaFoldDB" id="A0A0B0IAN4"/>
<sequence>MTTEKELLLQEIERYRSLLNEKAKHTPLISEEMIDFSHKLDDLLNKYQSLESECHTPINQ</sequence>
<dbReference type="RefSeq" id="WP_034634035.1">
    <property type="nucleotide sequence ID" value="NZ_JRJU01000065.1"/>
</dbReference>
<comment type="caution">
    <text evidence="1">The sequence shown here is derived from an EMBL/GenBank/DDBJ whole genome shotgun (WGS) entry which is preliminary data.</text>
</comment>
<accession>A0A0B0IAN4</accession>
<protein>
    <recommendedName>
        <fullName evidence="3">Sporulation protein Spo0E</fullName>
    </recommendedName>
</protein>
<proteinExistence type="predicted"/>
<evidence type="ECO:0008006" key="3">
    <source>
        <dbReference type="Google" id="ProtNLM"/>
    </source>
</evidence>
<dbReference type="InterPro" id="IPR018540">
    <property type="entry name" value="Spo0E-like"/>
</dbReference>
<dbReference type="GO" id="GO:0046983">
    <property type="term" value="F:protein dimerization activity"/>
    <property type="evidence" value="ECO:0007669"/>
    <property type="project" value="InterPro"/>
</dbReference>
<evidence type="ECO:0000313" key="1">
    <source>
        <dbReference type="EMBL" id="KHF37872.1"/>
    </source>
</evidence>
<evidence type="ECO:0000313" key="2">
    <source>
        <dbReference type="Proteomes" id="UP000030832"/>
    </source>
</evidence>
<dbReference type="SUPFAM" id="SSF140500">
    <property type="entry name" value="BAS1536-like"/>
    <property type="match status" value="1"/>
</dbReference>
<name>A0A0B0IAN4_9BACI</name>
<organism evidence="1 2">
    <name type="scientific">Halalkalibacter okhensis</name>
    <dbReference type="NCBI Taxonomy" id="333138"/>
    <lineage>
        <taxon>Bacteria</taxon>
        <taxon>Bacillati</taxon>
        <taxon>Bacillota</taxon>
        <taxon>Bacilli</taxon>
        <taxon>Bacillales</taxon>
        <taxon>Bacillaceae</taxon>
        <taxon>Halalkalibacter</taxon>
    </lineage>
</organism>